<comment type="caution">
    <text evidence="1">The sequence shown here is derived from an EMBL/GenBank/DDBJ whole genome shotgun (WGS) entry which is preliminary data.</text>
</comment>
<accession>A0AAJ0D764</accession>
<keyword evidence="2" id="KW-1185">Reference proteome</keyword>
<reference evidence="1" key="1">
    <citation type="submission" date="2023-04" db="EMBL/GenBank/DDBJ databases">
        <title>Black Yeasts Isolated from many extreme environments.</title>
        <authorList>
            <person name="Coleine C."/>
            <person name="Stajich J.E."/>
            <person name="Selbmann L."/>
        </authorList>
    </citation>
    <scope>NUCLEOTIDE SEQUENCE</scope>
    <source>
        <strain evidence="1">CCFEE 5312</strain>
    </source>
</reference>
<gene>
    <name evidence="1" type="ORF">LTR09_010871</name>
</gene>
<evidence type="ECO:0000313" key="2">
    <source>
        <dbReference type="Proteomes" id="UP001271007"/>
    </source>
</evidence>
<sequence>MPVSRSQSWGAAPSDPDLLNRLMGWVHLEFIPGDESNFLDSQPFAACDLRAALKVAVWKISFVQDPALYDRIQLARGPQFRVMVDIGKMYRTRPLEWEGVQPEDVDSASVTDLKWYLYNARRELEWLKHEMDRLDLYMQNAAYLKARNDRHSFTYSRSKRRTVSR</sequence>
<protein>
    <submittedName>
        <fullName evidence="1">Uncharacterized protein</fullName>
    </submittedName>
</protein>
<proteinExistence type="predicted"/>
<dbReference type="EMBL" id="JAWDJX010000057">
    <property type="protein sequence ID" value="KAK3047757.1"/>
    <property type="molecule type" value="Genomic_DNA"/>
</dbReference>
<name>A0AAJ0D764_9PEZI</name>
<dbReference type="AlphaFoldDB" id="A0AAJ0D764"/>
<dbReference type="Proteomes" id="UP001271007">
    <property type="component" value="Unassembled WGS sequence"/>
</dbReference>
<evidence type="ECO:0000313" key="1">
    <source>
        <dbReference type="EMBL" id="KAK3047757.1"/>
    </source>
</evidence>
<organism evidence="1 2">
    <name type="scientific">Extremus antarcticus</name>
    <dbReference type="NCBI Taxonomy" id="702011"/>
    <lineage>
        <taxon>Eukaryota</taxon>
        <taxon>Fungi</taxon>
        <taxon>Dikarya</taxon>
        <taxon>Ascomycota</taxon>
        <taxon>Pezizomycotina</taxon>
        <taxon>Dothideomycetes</taxon>
        <taxon>Dothideomycetidae</taxon>
        <taxon>Mycosphaerellales</taxon>
        <taxon>Extremaceae</taxon>
        <taxon>Extremus</taxon>
    </lineage>
</organism>